<organism evidence="2 3">
    <name type="scientific">Synaphobranchus kaupii</name>
    <name type="common">Kaup's arrowtooth eel</name>
    <dbReference type="NCBI Taxonomy" id="118154"/>
    <lineage>
        <taxon>Eukaryota</taxon>
        <taxon>Metazoa</taxon>
        <taxon>Chordata</taxon>
        <taxon>Craniata</taxon>
        <taxon>Vertebrata</taxon>
        <taxon>Euteleostomi</taxon>
        <taxon>Actinopterygii</taxon>
        <taxon>Neopterygii</taxon>
        <taxon>Teleostei</taxon>
        <taxon>Anguilliformes</taxon>
        <taxon>Synaphobranchidae</taxon>
        <taxon>Synaphobranchus</taxon>
    </lineage>
</organism>
<feature type="region of interest" description="Disordered" evidence="1">
    <location>
        <begin position="116"/>
        <end position="140"/>
    </location>
</feature>
<gene>
    <name evidence="2" type="ORF">SKAU_G00362440</name>
</gene>
<evidence type="ECO:0000256" key="1">
    <source>
        <dbReference type="SAM" id="MobiDB-lite"/>
    </source>
</evidence>
<feature type="compositionally biased region" description="Basic residues" evidence="1">
    <location>
        <begin position="131"/>
        <end position="140"/>
    </location>
</feature>
<comment type="caution">
    <text evidence="2">The sequence shown here is derived from an EMBL/GenBank/DDBJ whole genome shotgun (WGS) entry which is preliminary data.</text>
</comment>
<sequence>MAFRGMPFALFARLSLSPQIRSAARRSVQIDAVRAVSDGLDNCSESGPAVRERSFPWLTADCQGLISLAGRRLLYSIFIFAGSTAPARVDLALWRRSVLRESVDSGAANPNLPLPAAGALLGRHRPETSRGSRRGTAKGG</sequence>
<name>A0A9Q1EIK0_SYNKA</name>
<dbReference type="Proteomes" id="UP001152622">
    <property type="component" value="Chromosome 17"/>
</dbReference>
<keyword evidence="3" id="KW-1185">Reference proteome</keyword>
<evidence type="ECO:0000313" key="3">
    <source>
        <dbReference type="Proteomes" id="UP001152622"/>
    </source>
</evidence>
<proteinExistence type="predicted"/>
<reference evidence="2" key="1">
    <citation type="journal article" date="2023" name="Science">
        <title>Genome structures resolve the early diversification of teleost fishes.</title>
        <authorList>
            <person name="Parey E."/>
            <person name="Louis A."/>
            <person name="Montfort J."/>
            <person name="Bouchez O."/>
            <person name="Roques C."/>
            <person name="Iampietro C."/>
            <person name="Lluch J."/>
            <person name="Castinel A."/>
            <person name="Donnadieu C."/>
            <person name="Desvignes T."/>
            <person name="Floi Bucao C."/>
            <person name="Jouanno E."/>
            <person name="Wen M."/>
            <person name="Mejri S."/>
            <person name="Dirks R."/>
            <person name="Jansen H."/>
            <person name="Henkel C."/>
            <person name="Chen W.J."/>
            <person name="Zahm M."/>
            <person name="Cabau C."/>
            <person name="Klopp C."/>
            <person name="Thompson A.W."/>
            <person name="Robinson-Rechavi M."/>
            <person name="Braasch I."/>
            <person name="Lecointre G."/>
            <person name="Bobe J."/>
            <person name="Postlethwait J.H."/>
            <person name="Berthelot C."/>
            <person name="Roest Crollius H."/>
            <person name="Guiguen Y."/>
        </authorList>
    </citation>
    <scope>NUCLEOTIDE SEQUENCE</scope>
    <source>
        <strain evidence="2">WJC10195</strain>
    </source>
</reference>
<protein>
    <submittedName>
        <fullName evidence="2">Uncharacterized protein</fullName>
    </submittedName>
</protein>
<evidence type="ECO:0000313" key="2">
    <source>
        <dbReference type="EMBL" id="KAJ8339458.1"/>
    </source>
</evidence>
<accession>A0A9Q1EIK0</accession>
<dbReference type="EMBL" id="JAINUF010000017">
    <property type="protein sequence ID" value="KAJ8339458.1"/>
    <property type="molecule type" value="Genomic_DNA"/>
</dbReference>
<dbReference type="AlphaFoldDB" id="A0A9Q1EIK0"/>